<feature type="region of interest" description="Disordered" evidence="1">
    <location>
        <begin position="349"/>
        <end position="504"/>
    </location>
</feature>
<dbReference type="STRING" id="1684307.A0A316UAS2"/>
<sequence length="613" mass="64637">MASMSSVPPRQSSLGLGRPSSTGSGSGSSPSSSATLTPSSSLSLSLSRSSSSTLSSPLSLAKSHYTASAHHFIHRQPLEALHELEEAWRLLFIVIAPDQKEIRGSGTWQGVRDKTVILWLTLLVSLWKTGGSVATQQRGKELTSHTTALLKQRDPEDFLKGLTGSVLQAYSAMAGDVQGANGDSRAAAARHEERKVALSLLPASVAASVIMASLGVEEFPSSGSSTSPQSSVSAKSMPLSRHLAEDILQAQSAPLASPAPASAATSEARARLVSSYSRVLELYAIHILGVRCAQWEEADQVVRLSLLEDEERAKLLVALDRAREHVVTRPERRASAKLAGEQAYELEKQRRKAVEKGLQQQGQQKQTESNGAFMRSDTTKTTSTVEKEQPRRSRPPVGKHRYSSSSASSSSSSVQPSSETESDSTITVNKPAKHRSSHSHSEGSTSSQRGDNESTSSTTAAAQAFASTRSALSTRIAKDAHRDSASSNERGSVAPRKSTGTSADARAASASSLIQTLRSFLALDRLPLSGSVLLSVLGPLLVLLFSLKRLSASRGRSRPAIAVTAGGGGGGAGGRGSQVAARKAGGSNEAGLLSELIQRLWNTVRMGTKVTHL</sequence>
<organism evidence="3 4">
    <name type="scientific">Pseudomicrostroma glucosiphilum</name>
    <dbReference type="NCBI Taxonomy" id="1684307"/>
    <lineage>
        <taxon>Eukaryota</taxon>
        <taxon>Fungi</taxon>
        <taxon>Dikarya</taxon>
        <taxon>Basidiomycota</taxon>
        <taxon>Ustilaginomycotina</taxon>
        <taxon>Exobasidiomycetes</taxon>
        <taxon>Microstromatales</taxon>
        <taxon>Microstromatales incertae sedis</taxon>
        <taxon>Pseudomicrostroma</taxon>
    </lineage>
</organism>
<dbReference type="OrthoDB" id="3981028at2759"/>
<feature type="compositionally biased region" description="Basic residues" evidence="1">
    <location>
        <begin position="392"/>
        <end position="402"/>
    </location>
</feature>
<reference evidence="3 4" key="1">
    <citation type="journal article" date="2018" name="Mol. Biol. Evol.">
        <title>Broad Genomic Sampling Reveals a Smut Pathogenic Ancestry of the Fungal Clade Ustilaginomycotina.</title>
        <authorList>
            <person name="Kijpornyongpan T."/>
            <person name="Mondo S.J."/>
            <person name="Barry K."/>
            <person name="Sandor L."/>
            <person name="Lee J."/>
            <person name="Lipzen A."/>
            <person name="Pangilinan J."/>
            <person name="LaButti K."/>
            <person name="Hainaut M."/>
            <person name="Henrissat B."/>
            <person name="Grigoriev I.V."/>
            <person name="Spatafora J.W."/>
            <person name="Aime M.C."/>
        </authorList>
    </citation>
    <scope>NUCLEOTIDE SEQUENCE [LARGE SCALE GENOMIC DNA]</scope>
    <source>
        <strain evidence="3 4">MCA 4718</strain>
    </source>
</reference>
<feature type="compositionally biased region" description="Low complexity" evidence="1">
    <location>
        <begin position="454"/>
        <end position="471"/>
    </location>
</feature>
<dbReference type="EMBL" id="KZ819325">
    <property type="protein sequence ID" value="PWN21513.1"/>
    <property type="molecule type" value="Genomic_DNA"/>
</dbReference>
<feature type="compositionally biased region" description="Low complexity" evidence="1">
    <location>
        <begin position="356"/>
        <end position="366"/>
    </location>
</feature>
<keyword evidence="2" id="KW-1133">Transmembrane helix</keyword>
<evidence type="ECO:0000313" key="4">
    <source>
        <dbReference type="Proteomes" id="UP000245942"/>
    </source>
</evidence>
<evidence type="ECO:0000313" key="3">
    <source>
        <dbReference type="EMBL" id="PWN21513.1"/>
    </source>
</evidence>
<dbReference type="AlphaFoldDB" id="A0A316UAS2"/>
<feature type="compositionally biased region" description="Low complexity" evidence="1">
    <location>
        <begin position="403"/>
        <end position="419"/>
    </location>
</feature>
<dbReference type="RefSeq" id="XP_025348673.1">
    <property type="nucleotide sequence ID" value="XM_025494894.1"/>
</dbReference>
<feature type="region of interest" description="Disordered" evidence="1">
    <location>
        <begin position="1"/>
        <end position="39"/>
    </location>
</feature>
<evidence type="ECO:0000256" key="1">
    <source>
        <dbReference type="SAM" id="MobiDB-lite"/>
    </source>
</evidence>
<dbReference type="GeneID" id="37016628"/>
<name>A0A316UAS2_9BASI</name>
<feature type="compositionally biased region" description="Polar residues" evidence="1">
    <location>
        <begin position="1"/>
        <end position="11"/>
    </location>
</feature>
<dbReference type="Proteomes" id="UP000245942">
    <property type="component" value="Unassembled WGS sequence"/>
</dbReference>
<keyword evidence="2" id="KW-0472">Membrane</keyword>
<proteinExistence type="predicted"/>
<accession>A0A316UAS2</accession>
<feature type="compositionally biased region" description="Low complexity" evidence="1">
    <location>
        <begin position="12"/>
        <end position="39"/>
    </location>
</feature>
<feature type="transmembrane region" description="Helical" evidence="2">
    <location>
        <begin position="526"/>
        <end position="547"/>
    </location>
</feature>
<keyword evidence="4" id="KW-1185">Reference proteome</keyword>
<protein>
    <submittedName>
        <fullName evidence="3">Uncharacterized protein</fullName>
    </submittedName>
</protein>
<gene>
    <name evidence="3" type="ORF">BCV69DRAFT_312016</name>
</gene>
<evidence type="ECO:0000256" key="2">
    <source>
        <dbReference type="SAM" id="Phobius"/>
    </source>
</evidence>
<keyword evidence="2" id="KW-0812">Transmembrane</keyword>